<dbReference type="Gene3D" id="1.25.40.10">
    <property type="entry name" value="Tetratricopeptide repeat domain"/>
    <property type="match status" value="1"/>
</dbReference>
<dbReference type="AlphaFoldDB" id="A0A1G6ET84"/>
<keyword evidence="1" id="KW-0677">Repeat</keyword>
<dbReference type="EMBL" id="FMXO01000022">
    <property type="protein sequence ID" value="SDB60684.1"/>
    <property type="molecule type" value="Genomic_DNA"/>
</dbReference>
<dbReference type="SMART" id="SM00028">
    <property type="entry name" value="TPR"/>
    <property type="match status" value="3"/>
</dbReference>
<dbReference type="InterPro" id="IPR050498">
    <property type="entry name" value="Ycf3"/>
</dbReference>
<dbReference type="Proteomes" id="UP000198771">
    <property type="component" value="Unassembled WGS sequence"/>
</dbReference>
<protein>
    <submittedName>
        <fullName evidence="4">Uncharacterized protein</fullName>
    </submittedName>
</protein>
<evidence type="ECO:0000256" key="3">
    <source>
        <dbReference type="SAM" id="MobiDB-lite"/>
    </source>
</evidence>
<dbReference type="RefSeq" id="WP_092123781.1">
    <property type="nucleotide sequence ID" value="NZ_FMXO01000022.1"/>
</dbReference>
<evidence type="ECO:0000313" key="5">
    <source>
        <dbReference type="Proteomes" id="UP000198771"/>
    </source>
</evidence>
<dbReference type="SUPFAM" id="SSF48452">
    <property type="entry name" value="TPR-like"/>
    <property type="match status" value="1"/>
</dbReference>
<feature type="compositionally biased region" description="Low complexity" evidence="3">
    <location>
        <begin position="260"/>
        <end position="269"/>
    </location>
</feature>
<evidence type="ECO:0000256" key="1">
    <source>
        <dbReference type="ARBA" id="ARBA00022737"/>
    </source>
</evidence>
<accession>A0A1G6ET84</accession>
<evidence type="ECO:0000256" key="2">
    <source>
        <dbReference type="ARBA" id="ARBA00022803"/>
    </source>
</evidence>
<keyword evidence="2" id="KW-0802">TPR repeat</keyword>
<proteinExistence type="predicted"/>
<dbReference type="InterPro" id="IPR019734">
    <property type="entry name" value="TPR_rpt"/>
</dbReference>
<feature type="region of interest" description="Disordered" evidence="3">
    <location>
        <begin position="1"/>
        <end position="93"/>
    </location>
</feature>
<feature type="region of interest" description="Disordered" evidence="3">
    <location>
        <begin position="260"/>
        <end position="281"/>
    </location>
</feature>
<evidence type="ECO:0000313" key="4">
    <source>
        <dbReference type="EMBL" id="SDB60684.1"/>
    </source>
</evidence>
<name>A0A1G6ET84_9BACT</name>
<dbReference type="STRING" id="617002.SAMN05660653_03128"/>
<dbReference type="InterPro" id="IPR011990">
    <property type="entry name" value="TPR-like_helical_dom_sf"/>
</dbReference>
<organism evidence="4 5">
    <name type="scientific">Desulfonatronum thiosulfatophilum</name>
    <dbReference type="NCBI Taxonomy" id="617002"/>
    <lineage>
        <taxon>Bacteria</taxon>
        <taxon>Pseudomonadati</taxon>
        <taxon>Thermodesulfobacteriota</taxon>
        <taxon>Desulfovibrionia</taxon>
        <taxon>Desulfovibrionales</taxon>
        <taxon>Desulfonatronaceae</taxon>
        <taxon>Desulfonatronum</taxon>
    </lineage>
</organism>
<gene>
    <name evidence="4" type="ORF">SAMN05660653_03128</name>
</gene>
<sequence length="433" mass="47763">MAKSTRKTNLEQDSKAALDSILNPEAKARLQREVSLSQPLKDNPERADVLEFPAAKDDQGSLQTSKKGKKETVSKQKTKKAPSSSKLTKPELENLTVEFREEIEAIGQEQKQLQQTTTEEFEQLRSGLQRLEQSLAAGDARINSDQEKLREVVEMAAAQQQRMDRLQEVLNERPWLKLHDELQDAVRESREKIAAMEKFVQSESTDLKKMLQDTIQKVSDLESQAARRPAEPVGVEQDLNSVKQRLSELENDLKNVKAVASAPAQKPAQAPAPTPAPAAAKSVPAGSSVAMVAQPAEQADETQAEEWMSRARLLWNGQRFTNAAAAVELLTKALDADPANAAIFNERGLAQIDAGFPDKALADFSRAIMLDAKLGSAFHNRGLLYMKMDKRDLACRDFRSAAALGDSRALKMAQETGYCGSSVLKKLFRGIID</sequence>
<keyword evidence="5" id="KW-1185">Reference proteome</keyword>
<reference evidence="4 5" key="1">
    <citation type="submission" date="2016-10" db="EMBL/GenBank/DDBJ databases">
        <authorList>
            <person name="de Groot N.N."/>
        </authorList>
    </citation>
    <scope>NUCLEOTIDE SEQUENCE [LARGE SCALE GENOMIC DNA]</scope>
    <source>
        <strain evidence="4 5">ASO4-2</strain>
    </source>
</reference>
<dbReference type="PANTHER" id="PTHR44858">
    <property type="entry name" value="TETRATRICOPEPTIDE REPEAT PROTEIN 6"/>
    <property type="match status" value="1"/>
</dbReference>
<dbReference type="OrthoDB" id="5470223at2"/>
<feature type="compositionally biased region" description="Basic and acidic residues" evidence="3">
    <location>
        <begin position="42"/>
        <end position="59"/>
    </location>
</feature>
<dbReference type="PANTHER" id="PTHR44858:SF1">
    <property type="entry name" value="UDP-N-ACETYLGLUCOSAMINE--PEPTIDE N-ACETYLGLUCOSAMINYLTRANSFERASE SPINDLY-RELATED"/>
    <property type="match status" value="1"/>
</dbReference>